<keyword evidence="2" id="KW-1133">Transmembrane helix</keyword>
<dbReference type="Proteomes" id="UP000609651">
    <property type="component" value="Unassembled WGS sequence"/>
</dbReference>
<gene>
    <name evidence="3" type="ORF">LzC2_15670</name>
</gene>
<keyword evidence="4" id="KW-1185">Reference proteome</keyword>
<protein>
    <recommendedName>
        <fullName evidence="5">Phage holin family protein</fullName>
    </recommendedName>
</protein>
<evidence type="ECO:0000313" key="4">
    <source>
        <dbReference type="Proteomes" id="UP000609651"/>
    </source>
</evidence>
<feature type="compositionally biased region" description="Basic and acidic residues" evidence="1">
    <location>
        <begin position="101"/>
        <end position="117"/>
    </location>
</feature>
<comment type="caution">
    <text evidence="3">The sequence shown here is derived from an EMBL/GenBank/DDBJ whole genome shotgun (WGS) entry which is preliminary data.</text>
</comment>
<organism evidence="3 4">
    <name type="scientific">Alienimonas chondri</name>
    <dbReference type="NCBI Taxonomy" id="2681879"/>
    <lineage>
        <taxon>Bacteria</taxon>
        <taxon>Pseudomonadati</taxon>
        <taxon>Planctomycetota</taxon>
        <taxon>Planctomycetia</taxon>
        <taxon>Planctomycetales</taxon>
        <taxon>Planctomycetaceae</taxon>
        <taxon>Alienimonas</taxon>
    </lineage>
</organism>
<evidence type="ECO:0008006" key="5">
    <source>
        <dbReference type="Google" id="ProtNLM"/>
    </source>
</evidence>
<feature type="region of interest" description="Disordered" evidence="1">
    <location>
        <begin position="101"/>
        <end position="135"/>
    </location>
</feature>
<dbReference type="EMBL" id="WTPX01000039">
    <property type="protein sequence ID" value="NNJ25497.1"/>
    <property type="molecule type" value="Genomic_DNA"/>
</dbReference>
<feature type="transmembrane region" description="Helical" evidence="2">
    <location>
        <begin position="66"/>
        <end position="84"/>
    </location>
</feature>
<reference evidence="3 4" key="1">
    <citation type="journal article" date="2020" name="Syst. Appl. Microbiol.">
        <title>Alienimonas chondri sp. nov., a novel planctomycete isolated from the biofilm of the red alga Chondrus crispus.</title>
        <authorList>
            <person name="Vitorino I."/>
            <person name="Albuquerque L."/>
            <person name="Wiegand S."/>
            <person name="Kallscheuer N."/>
            <person name="da Costa M.S."/>
            <person name="Lobo-da-Cunha A."/>
            <person name="Jogler C."/>
            <person name="Lage O.M."/>
        </authorList>
    </citation>
    <scope>NUCLEOTIDE SEQUENCE [LARGE SCALE GENOMIC DNA]</scope>
    <source>
        <strain evidence="3 4">LzC2</strain>
    </source>
</reference>
<evidence type="ECO:0000313" key="3">
    <source>
        <dbReference type="EMBL" id="NNJ25497.1"/>
    </source>
</evidence>
<keyword evidence="2" id="KW-0472">Membrane</keyword>
<sequence length="135" mass="14857">MDKEKLREEMRQLRAIANTSARSAVMESTWKQTRTRLVMEVLMCLVSLGLGLTLIVTSVWGAAVHYGLGGTICLAAVWIARDFGRTLDLLRRQKAAAKKAAEEEAARTGVDPRRSNERALNVPAADSGDRFQAVD</sequence>
<name>A0ABX1VBK6_9PLAN</name>
<evidence type="ECO:0000256" key="1">
    <source>
        <dbReference type="SAM" id="MobiDB-lite"/>
    </source>
</evidence>
<proteinExistence type="predicted"/>
<keyword evidence="2" id="KW-0812">Transmembrane</keyword>
<accession>A0ABX1VBK6</accession>
<feature type="transmembrane region" description="Helical" evidence="2">
    <location>
        <begin position="37"/>
        <end position="60"/>
    </location>
</feature>
<evidence type="ECO:0000256" key="2">
    <source>
        <dbReference type="SAM" id="Phobius"/>
    </source>
</evidence>